<comment type="caution">
    <text evidence="1">The sequence shown here is derived from an EMBL/GenBank/DDBJ whole genome shotgun (WGS) entry which is preliminary data.</text>
</comment>
<dbReference type="PANTHER" id="PTHR13225">
    <property type="entry name" value="MISEXPRESSION SUPPRESSOR OF RAS 6"/>
    <property type="match status" value="1"/>
</dbReference>
<proteinExistence type="predicted"/>
<dbReference type="EMBL" id="JAQOSQ010000014">
    <property type="protein sequence ID" value="MDJ1184356.1"/>
    <property type="molecule type" value="Genomic_DNA"/>
</dbReference>
<organism evidence="1 2">
    <name type="scientific">Roseofilum casamattae BLCC-M143</name>
    <dbReference type="NCBI Taxonomy" id="3022442"/>
    <lineage>
        <taxon>Bacteria</taxon>
        <taxon>Bacillati</taxon>
        <taxon>Cyanobacteriota</taxon>
        <taxon>Cyanophyceae</taxon>
        <taxon>Desertifilales</taxon>
        <taxon>Desertifilaceae</taxon>
        <taxon>Roseofilum</taxon>
        <taxon>Roseofilum casamattae</taxon>
    </lineage>
</organism>
<dbReference type="Pfam" id="PF12640">
    <property type="entry name" value="UPF0489"/>
    <property type="match status" value="1"/>
</dbReference>
<name>A0ABT7C0Z5_9CYAN</name>
<reference evidence="1 2" key="1">
    <citation type="submission" date="2023-01" db="EMBL/GenBank/DDBJ databases">
        <title>Novel diversity within Roseofilum (Cyanobacteria; Desertifilaceae) from marine benthic mats with descriptions of four novel species.</title>
        <authorList>
            <person name="Wang Y."/>
            <person name="Berthold D.E."/>
            <person name="Hu J."/>
            <person name="Lefler F.W."/>
            <person name="Laughinghouse H.D. IV."/>
        </authorList>
    </citation>
    <scope>NUCLEOTIDE SEQUENCE [LARGE SCALE GENOMIC DNA]</scope>
    <source>
        <strain evidence="1 2">BLCC-M143</strain>
    </source>
</reference>
<sequence>MIPAFVFEEHHEAFFLWHYAIAENLMPNTDNILLHVDEHADFNAASLSQPIETLDTSNLSELYEFTYSQLNIANFIIPALYQKVFKQEYWIRHPEPDLNKTMRTLRIYSAEGEGQNILGRTLKKDEVSMKKLFKLLADPSCSLAKIQHLTVDDEFPDNQKVVLDIDLDYFSCSEVVYEGEGSIEITEKQYRAIVKNRYHFLRIFHGSTASFHEKNGRYYVNFHDYPYRDELSTRKLTVSNEEIFSRVDKLVNFLITHNIEIQFVCICRSRISGYTPAAQCKFIEKTLLEKLGRAYDMEPINIDRVLKEQGLHRKPKLVLA</sequence>
<evidence type="ECO:0000313" key="1">
    <source>
        <dbReference type="EMBL" id="MDJ1184356.1"/>
    </source>
</evidence>
<accession>A0ABT7C0Z5</accession>
<keyword evidence="2" id="KW-1185">Reference proteome</keyword>
<dbReference type="InterPro" id="IPR024131">
    <property type="entry name" value="UPF0489"/>
</dbReference>
<gene>
    <name evidence="1" type="ORF">PMH09_14315</name>
</gene>
<dbReference type="PANTHER" id="PTHR13225:SF3">
    <property type="entry name" value="UPF0489 PROTEIN C5ORF22"/>
    <property type="match status" value="1"/>
</dbReference>
<dbReference type="Proteomes" id="UP001232992">
    <property type="component" value="Unassembled WGS sequence"/>
</dbReference>
<protein>
    <submittedName>
        <fullName evidence="1">UPF0489 family protein</fullName>
    </submittedName>
</protein>
<evidence type="ECO:0000313" key="2">
    <source>
        <dbReference type="Proteomes" id="UP001232992"/>
    </source>
</evidence>
<dbReference type="RefSeq" id="WP_283759009.1">
    <property type="nucleotide sequence ID" value="NZ_JAQOSQ010000014.1"/>
</dbReference>